<dbReference type="AlphaFoldDB" id="A0A8E7EHY7"/>
<keyword evidence="2" id="KW-1185">Reference proteome</keyword>
<dbReference type="Proteomes" id="UP000680656">
    <property type="component" value="Chromosome"/>
</dbReference>
<sequence>MNGFFVFADYSIGTIIDTTGPVRDSFTGLWSGSDGNGTNVTGVYSDSLMTNGGSLTLNKHLSMTGKETVSPVLQTQKIIGYSAGDTGSHLISDDSIYTSTNILSNQSKGTLCFGNPYEVSQQSFKGQSASFSIVNARELQLSSTARHIDGNLDYSLNIGNSGVNSTDKYTEGTIITTFTGQSLTNTGEIKLYDRTLISGLIRTFNRLYQGSEDLNIMGSSSGEGFVHDKTIVEKYYTKNETDTSMVSSGTAVYYQDIMTNGGNNDEIRSTSGSESISSERMVTYTSDGDRSIQASEHAVATYLKGSEENSKDLSCVFAGSQSTNTTQSPYKEASAQTGFAGVSSAQISSSTLIRDPENSDALNLEYRADIMIPVGFNSTLMKEMKDPDNDGRFEDLNGNGHLDMHDLVLLFHNFRWIGESNLSLRIDFNKNGRADYADIVTIFHSMNQTQYQ</sequence>
<dbReference type="SUPFAM" id="SSF63446">
    <property type="entry name" value="Type I dockerin domain"/>
    <property type="match status" value="1"/>
</dbReference>
<dbReference type="EMBL" id="CP075546">
    <property type="protein sequence ID" value="QVV87554.1"/>
    <property type="molecule type" value="Genomic_DNA"/>
</dbReference>
<name>A0A8E7EHY7_9EURY</name>
<dbReference type="InterPro" id="IPR018247">
    <property type="entry name" value="EF_Hand_1_Ca_BS"/>
</dbReference>
<reference evidence="1 2" key="1">
    <citation type="submission" date="2021-05" db="EMBL/GenBank/DDBJ databases">
        <title>A novel Methanospirillum isolate from a pyrite-forming mixed culture.</title>
        <authorList>
            <person name="Bunk B."/>
            <person name="Sproer C."/>
            <person name="Spring S."/>
            <person name="Pester M."/>
        </authorList>
    </citation>
    <scope>NUCLEOTIDE SEQUENCE [LARGE SCALE GENOMIC DNA]</scope>
    <source>
        <strain evidence="1 2">J.3.6.1-F.2.7.3</strain>
    </source>
</reference>
<dbReference type="GeneID" id="65097366"/>
<dbReference type="RefSeq" id="WP_214418374.1">
    <property type="nucleotide sequence ID" value="NZ_CP075546.1"/>
</dbReference>
<evidence type="ECO:0000313" key="1">
    <source>
        <dbReference type="EMBL" id="QVV87554.1"/>
    </source>
</evidence>
<dbReference type="GO" id="GO:0000272">
    <property type="term" value="P:polysaccharide catabolic process"/>
    <property type="evidence" value="ECO:0007669"/>
    <property type="project" value="InterPro"/>
</dbReference>
<dbReference type="InterPro" id="IPR036439">
    <property type="entry name" value="Dockerin_dom_sf"/>
</dbReference>
<dbReference type="Gene3D" id="1.10.1330.10">
    <property type="entry name" value="Dockerin domain"/>
    <property type="match status" value="1"/>
</dbReference>
<dbReference type="KEGG" id="mrtj:KHC33_09240"/>
<gene>
    <name evidence="1" type="ORF">KHC33_09240</name>
</gene>
<evidence type="ECO:0000313" key="2">
    <source>
        <dbReference type="Proteomes" id="UP000680656"/>
    </source>
</evidence>
<evidence type="ECO:0008006" key="3">
    <source>
        <dbReference type="Google" id="ProtNLM"/>
    </source>
</evidence>
<accession>A0A8E7EHY7</accession>
<dbReference type="PROSITE" id="PS00018">
    <property type="entry name" value="EF_HAND_1"/>
    <property type="match status" value="1"/>
</dbReference>
<protein>
    <recommendedName>
        <fullName evidence="3">Dockerin domain-containing protein</fullName>
    </recommendedName>
</protein>
<proteinExistence type="predicted"/>
<organism evidence="1 2">
    <name type="scientific">Methanospirillum purgamenti</name>
    <dbReference type="NCBI Taxonomy" id="2834276"/>
    <lineage>
        <taxon>Archaea</taxon>
        <taxon>Methanobacteriati</taxon>
        <taxon>Methanobacteriota</taxon>
        <taxon>Stenosarchaea group</taxon>
        <taxon>Methanomicrobia</taxon>
        <taxon>Methanomicrobiales</taxon>
        <taxon>Methanospirillaceae</taxon>
        <taxon>Methanospirillum</taxon>
    </lineage>
</organism>